<evidence type="ECO:0000313" key="9">
    <source>
        <dbReference type="Proteomes" id="UP000613030"/>
    </source>
</evidence>
<accession>A0ABS1KN15</accession>
<feature type="transmembrane region" description="Helical" evidence="6">
    <location>
        <begin position="224"/>
        <end position="244"/>
    </location>
</feature>
<name>A0ABS1KN15_9BACT</name>
<keyword evidence="3 6" id="KW-0812">Transmembrane</keyword>
<feature type="transmembrane region" description="Helical" evidence="6">
    <location>
        <begin position="338"/>
        <end position="360"/>
    </location>
</feature>
<evidence type="ECO:0000256" key="3">
    <source>
        <dbReference type="ARBA" id="ARBA00022692"/>
    </source>
</evidence>
<dbReference type="PANTHER" id="PTHR30294">
    <property type="entry name" value="MEMBRANE COMPONENT OF ABC TRANSPORTER YHHJ-RELATED"/>
    <property type="match status" value="1"/>
</dbReference>
<feature type="transmembrane region" description="Helical" evidence="6">
    <location>
        <begin position="307"/>
        <end position="331"/>
    </location>
</feature>
<keyword evidence="2" id="KW-1003">Cell membrane</keyword>
<proteinExistence type="predicted"/>
<evidence type="ECO:0000256" key="6">
    <source>
        <dbReference type="SAM" id="Phobius"/>
    </source>
</evidence>
<comment type="caution">
    <text evidence="8">The sequence shown here is derived from an EMBL/GenBank/DDBJ whole genome shotgun (WGS) entry which is preliminary data.</text>
</comment>
<comment type="subcellular location">
    <subcellularLocation>
        <location evidence="1">Cell membrane</location>
        <topology evidence="1">Multi-pass membrane protein</topology>
    </subcellularLocation>
</comment>
<keyword evidence="4 6" id="KW-1133">Transmembrane helix</keyword>
<evidence type="ECO:0000256" key="1">
    <source>
        <dbReference type="ARBA" id="ARBA00004651"/>
    </source>
</evidence>
<dbReference type="Pfam" id="PF12698">
    <property type="entry name" value="ABC2_membrane_3"/>
    <property type="match status" value="1"/>
</dbReference>
<evidence type="ECO:0000256" key="5">
    <source>
        <dbReference type="ARBA" id="ARBA00023136"/>
    </source>
</evidence>
<dbReference type="PANTHER" id="PTHR30294:SF38">
    <property type="entry name" value="TRANSPORT PERMEASE PROTEIN"/>
    <property type="match status" value="1"/>
</dbReference>
<organism evidence="8 9">
    <name type="scientific">Chryseolinea lacunae</name>
    <dbReference type="NCBI Taxonomy" id="2801331"/>
    <lineage>
        <taxon>Bacteria</taxon>
        <taxon>Pseudomonadati</taxon>
        <taxon>Bacteroidota</taxon>
        <taxon>Cytophagia</taxon>
        <taxon>Cytophagales</taxon>
        <taxon>Fulvivirgaceae</taxon>
        <taxon>Chryseolinea</taxon>
    </lineage>
</organism>
<evidence type="ECO:0000313" key="8">
    <source>
        <dbReference type="EMBL" id="MBL0740850.1"/>
    </source>
</evidence>
<dbReference type="InterPro" id="IPR051449">
    <property type="entry name" value="ABC-2_transporter_component"/>
</dbReference>
<evidence type="ECO:0000256" key="2">
    <source>
        <dbReference type="ARBA" id="ARBA00022475"/>
    </source>
</evidence>
<feature type="domain" description="ABC-2 type transporter transmembrane" evidence="7">
    <location>
        <begin position="23"/>
        <end position="413"/>
    </location>
</feature>
<sequence length="422" mass="46073">MKILSTLYKEFLLLARDPGGMALIFIMPLALVVVMALVQDAPFRDYQEIKLEVLFVDADADSLSAKIKQAFAASPNVSLVMEKDSIVAKKRVQAGDFKAAIIIPQNTSAALRNKTRQLITTVFADFGLPAQADSTPLPGVDLKILFDPAIKANYKQSLSGAVEKIIANVQTAWVLDELQSQLGEGKPAPPKRDFKLTEIVRVSTQYASENKFQGLMLNSVQHNVPAWTMFAMFFILYPLAGNFIKEREEGSMLRLRLISGSQFPVIAGKFSFYFLVCLTQFVMMIAVGIFVMPWLGLSKLALGGDALNIFITACAVAMAATGYGVLIGVYFKTAQQALSFGSVSVVILSAIGGVWVPVYVMPEILQSLSRFSPMSWGLESFNDLFLRQASIGVILPNVLKLVAFALVTLLASVVIHKSRTVV</sequence>
<keyword evidence="9" id="KW-1185">Reference proteome</keyword>
<protein>
    <submittedName>
        <fullName evidence="8">ABC transporter permease</fullName>
    </submittedName>
</protein>
<evidence type="ECO:0000256" key="4">
    <source>
        <dbReference type="ARBA" id="ARBA00022989"/>
    </source>
</evidence>
<dbReference type="RefSeq" id="WP_202008225.1">
    <property type="nucleotide sequence ID" value="NZ_JAERRB010000002.1"/>
</dbReference>
<feature type="transmembrane region" description="Helical" evidence="6">
    <location>
        <begin position="21"/>
        <end position="38"/>
    </location>
</feature>
<feature type="transmembrane region" description="Helical" evidence="6">
    <location>
        <begin position="394"/>
        <end position="415"/>
    </location>
</feature>
<dbReference type="Gene3D" id="3.40.1710.10">
    <property type="entry name" value="abc type-2 transporter like domain"/>
    <property type="match status" value="1"/>
</dbReference>
<dbReference type="InterPro" id="IPR013525">
    <property type="entry name" value="ABC2_TM"/>
</dbReference>
<dbReference type="Proteomes" id="UP000613030">
    <property type="component" value="Unassembled WGS sequence"/>
</dbReference>
<reference evidence="8 9" key="1">
    <citation type="submission" date="2021-01" db="EMBL/GenBank/DDBJ databases">
        <title>Chryseolinea sp. Jin1 Genome sequencing and assembly.</title>
        <authorList>
            <person name="Kim I."/>
        </authorList>
    </citation>
    <scope>NUCLEOTIDE SEQUENCE [LARGE SCALE GENOMIC DNA]</scope>
    <source>
        <strain evidence="8 9">Jin1</strain>
    </source>
</reference>
<gene>
    <name evidence="8" type="ORF">JI741_06445</name>
</gene>
<feature type="transmembrane region" description="Helical" evidence="6">
    <location>
        <begin position="272"/>
        <end position="295"/>
    </location>
</feature>
<keyword evidence="5 6" id="KW-0472">Membrane</keyword>
<dbReference type="EMBL" id="JAERRB010000002">
    <property type="protein sequence ID" value="MBL0740850.1"/>
    <property type="molecule type" value="Genomic_DNA"/>
</dbReference>
<evidence type="ECO:0000259" key="7">
    <source>
        <dbReference type="Pfam" id="PF12698"/>
    </source>
</evidence>